<evidence type="ECO:0000256" key="2">
    <source>
        <dbReference type="ARBA" id="ARBA00022801"/>
    </source>
</evidence>
<dbReference type="EMBL" id="CP144695">
    <property type="protein sequence ID" value="WVZ07911.1"/>
    <property type="molecule type" value="Genomic_DNA"/>
</dbReference>
<organism evidence="4 5">
    <name type="scientific">Vigna mungo</name>
    <name type="common">Black gram</name>
    <name type="synonym">Phaseolus mungo</name>
    <dbReference type="NCBI Taxonomy" id="3915"/>
    <lineage>
        <taxon>Eukaryota</taxon>
        <taxon>Viridiplantae</taxon>
        <taxon>Streptophyta</taxon>
        <taxon>Embryophyta</taxon>
        <taxon>Tracheophyta</taxon>
        <taxon>Spermatophyta</taxon>
        <taxon>Magnoliopsida</taxon>
        <taxon>eudicotyledons</taxon>
        <taxon>Gunneridae</taxon>
        <taxon>Pentapetalae</taxon>
        <taxon>rosids</taxon>
        <taxon>fabids</taxon>
        <taxon>Fabales</taxon>
        <taxon>Fabaceae</taxon>
        <taxon>Papilionoideae</taxon>
        <taxon>50 kb inversion clade</taxon>
        <taxon>NPAAA clade</taxon>
        <taxon>indigoferoid/millettioid clade</taxon>
        <taxon>Phaseoleae</taxon>
        <taxon>Vigna</taxon>
    </lineage>
</organism>
<dbReference type="GO" id="GO:0004553">
    <property type="term" value="F:hydrolase activity, hydrolyzing O-glycosyl compounds"/>
    <property type="evidence" value="ECO:0007669"/>
    <property type="project" value="InterPro"/>
</dbReference>
<keyword evidence="5" id="KW-1185">Reference proteome</keyword>
<dbReference type="Gene3D" id="2.80.10.50">
    <property type="match status" value="1"/>
</dbReference>
<dbReference type="SUPFAM" id="SSF51445">
    <property type="entry name" value="(Trans)glycosidases"/>
    <property type="match status" value="1"/>
</dbReference>
<comment type="similarity">
    <text evidence="1">Belongs to the glycosyl hydrolase 27 family.</text>
</comment>
<dbReference type="InterPro" id="IPR013785">
    <property type="entry name" value="Aldolase_TIM"/>
</dbReference>
<sequence length="690" mass="77838">MQAPRLLFNISFEAIAIAGYCRDSRPIEAFSEASGWNLKNSKWLCDEASIPPRGWNSYDSFSWTISEEEFLQSAEVVSQRLHDHGYEYVVVDYLWYRRKVEGAYHDSLGFDVIDEWGRMLPDPGRWPSSENGKGFSEVANRVHGMGLKFGIHVMRGISTQAVNANTPILDTKTGGAYQESGRVWYAKDIAIPERACAWMPHGFMSVNTKLGAGKAFLRSLYEQYASWDVDFVKHDCVFGDDFDLNEITYVSEVFWSSPVLKQFDRPIVYSLSPGTSVTPAMAKDVSRLVNMYRVTGDDWDTWGDVKSHFDIARDFSNASMIGAGGLTGKSWPDLDMLPFGWLTDPANNFYVKPESGGIVSICMHIDLLFYEEDIAGSNEGPHRFSRLNLEEKKTQMTLWSMAKSPLMYGGDVRKIDPSTFDIITNPTLLEINSFSSNNMEFPYITIVNSEDQDLSLRRSGKEIKTTFTHSLGLTKCTESKAIGWASERLNLYLERICWKRSLGNKHLAPFCVHKKELYFPLDEVSMYQEYHHGKHHLVATNRLKFCLDASPKRKLTSKEFKRGTFSPCRWDSNQMWELNPNGTLVNSYSGLCATVESSEGENILLILVACALGLLQEEKTLVEVELVACHIKEFIGASDLAKFLPTRDFKDFSSCEGSEVWSGNAVEITQGRLSTAVEMHGSAIIVLKCS</sequence>
<dbReference type="Gene3D" id="3.20.20.70">
    <property type="entry name" value="Aldolase class I"/>
    <property type="match status" value="1"/>
</dbReference>
<dbReference type="InterPro" id="IPR035992">
    <property type="entry name" value="Ricin_B-like_lectins"/>
</dbReference>
<keyword evidence="3" id="KW-0326">Glycosidase</keyword>
<evidence type="ECO:0000256" key="1">
    <source>
        <dbReference type="ARBA" id="ARBA00009743"/>
    </source>
</evidence>
<dbReference type="CDD" id="cd14792">
    <property type="entry name" value="GH27"/>
    <property type="match status" value="1"/>
</dbReference>
<gene>
    <name evidence="4" type="ORF">V8G54_021257</name>
</gene>
<evidence type="ECO:0000313" key="5">
    <source>
        <dbReference type="Proteomes" id="UP001374535"/>
    </source>
</evidence>
<dbReference type="InterPro" id="IPR017853">
    <property type="entry name" value="GH"/>
</dbReference>
<evidence type="ECO:0000256" key="3">
    <source>
        <dbReference type="ARBA" id="ARBA00023295"/>
    </source>
</evidence>
<evidence type="ECO:0008006" key="6">
    <source>
        <dbReference type="Google" id="ProtNLM"/>
    </source>
</evidence>
<protein>
    <recommendedName>
        <fullName evidence="6">Alpha-galactosidase</fullName>
    </recommendedName>
</protein>
<dbReference type="GO" id="GO:0005975">
    <property type="term" value="P:carbohydrate metabolic process"/>
    <property type="evidence" value="ECO:0007669"/>
    <property type="project" value="InterPro"/>
</dbReference>
<dbReference type="AlphaFoldDB" id="A0AAQ3NF70"/>
<reference evidence="4 5" key="1">
    <citation type="journal article" date="2023" name="Life. Sci Alliance">
        <title>Evolutionary insights into 3D genome organization and epigenetic landscape of Vigna mungo.</title>
        <authorList>
            <person name="Junaid A."/>
            <person name="Singh B."/>
            <person name="Bhatia S."/>
        </authorList>
    </citation>
    <scope>NUCLEOTIDE SEQUENCE [LARGE SCALE GENOMIC DNA]</scope>
    <source>
        <strain evidence="4">Urdbean</strain>
    </source>
</reference>
<dbReference type="Pfam" id="PF16499">
    <property type="entry name" value="Melibiase_2"/>
    <property type="match status" value="1"/>
</dbReference>
<dbReference type="SUPFAM" id="SSF50370">
    <property type="entry name" value="Ricin B-like lectins"/>
    <property type="match status" value="1"/>
</dbReference>
<keyword evidence="2" id="KW-0378">Hydrolase</keyword>
<accession>A0AAQ3NF70</accession>
<proteinExistence type="inferred from homology"/>
<dbReference type="Proteomes" id="UP001374535">
    <property type="component" value="Chromosome 6"/>
</dbReference>
<evidence type="ECO:0000313" key="4">
    <source>
        <dbReference type="EMBL" id="WVZ07911.1"/>
    </source>
</evidence>
<name>A0AAQ3NF70_VIGMU</name>
<dbReference type="PANTHER" id="PTHR11452">
    <property type="entry name" value="ALPHA-GALACTOSIDASE/ALPHA-N-ACETYLGALACTOSAMINIDASE"/>
    <property type="match status" value="1"/>
</dbReference>
<dbReference type="InterPro" id="IPR002241">
    <property type="entry name" value="Glyco_hydro_27"/>
</dbReference>
<dbReference type="PANTHER" id="PTHR11452:SF79">
    <property type="entry name" value="ALPHA-GALACTOSIDASE"/>
    <property type="match status" value="1"/>
</dbReference>
<dbReference type="PROSITE" id="PS50231">
    <property type="entry name" value="RICIN_B_LECTIN"/>
    <property type="match status" value="1"/>
</dbReference>